<reference evidence="10 11" key="1">
    <citation type="submission" date="2010-08" db="EMBL/GenBank/DDBJ databases">
        <authorList>
            <person name="Harkins D.M."/>
            <person name="Madupu R."/>
            <person name="Durkin A.S."/>
            <person name="Torralba M."/>
            <person name="Methe B."/>
            <person name="Sutton G.G."/>
            <person name="Nelson K.E."/>
        </authorList>
    </citation>
    <scope>NUCLEOTIDE SEQUENCE [LARGE SCALE GENOMIC DNA]</scope>
    <source>
        <strain evidence="10 11">DSM 17678</strain>
    </source>
</reference>
<protein>
    <submittedName>
        <fullName evidence="10">Phosphoglucomutase/phosphomannomutase, alpha/beta/alpha domain II</fullName>
    </submittedName>
</protein>
<comment type="similarity">
    <text evidence="2">Belongs to the phosphohexose mutase family.</text>
</comment>
<dbReference type="eggNOG" id="COG1109">
    <property type="taxonomic scope" value="Bacteria"/>
</dbReference>
<dbReference type="InterPro" id="IPR016055">
    <property type="entry name" value="A-D-PHexomutase_a/b/a-I/II/III"/>
</dbReference>
<gene>
    <name evidence="10" type="ORF">HMPREF0634_0490</name>
</gene>
<keyword evidence="4" id="KW-0479">Metal-binding</keyword>
<evidence type="ECO:0000259" key="9">
    <source>
        <dbReference type="Pfam" id="PF02880"/>
    </source>
</evidence>
<dbReference type="Pfam" id="PF02878">
    <property type="entry name" value="PGM_PMM_I"/>
    <property type="match status" value="1"/>
</dbReference>
<keyword evidence="3" id="KW-0597">Phosphoprotein</keyword>
<dbReference type="InterPro" id="IPR005845">
    <property type="entry name" value="A-D-PHexomutase_a/b/a-II"/>
</dbReference>
<dbReference type="InterPro" id="IPR005846">
    <property type="entry name" value="A-D-PHexomutase_a/b/a-III"/>
</dbReference>
<evidence type="ECO:0000256" key="2">
    <source>
        <dbReference type="ARBA" id="ARBA00010231"/>
    </source>
</evidence>
<dbReference type="Proteomes" id="UP000003244">
    <property type="component" value="Unassembled WGS sequence"/>
</dbReference>
<feature type="domain" description="Alpha-D-phosphohexomutase alpha/beta/alpha" evidence="8">
    <location>
        <begin position="190"/>
        <end position="275"/>
    </location>
</feature>
<feature type="domain" description="Alpha-D-phosphohexomutase alpha/beta/alpha" evidence="7">
    <location>
        <begin position="12"/>
        <end position="139"/>
    </location>
</feature>
<dbReference type="CDD" id="cd03089">
    <property type="entry name" value="PMM_PGM"/>
    <property type="match status" value="1"/>
</dbReference>
<dbReference type="EMBL" id="ADGQ01000057">
    <property type="protein sequence ID" value="EFM64564.1"/>
    <property type="molecule type" value="Genomic_DNA"/>
</dbReference>
<dbReference type="STRING" id="596315.HMPREF0634_0490"/>
<feature type="domain" description="Alpha-D-phosphohexomutase alpha/beta/alpha" evidence="9">
    <location>
        <begin position="281"/>
        <end position="392"/>
    </location>
</feature>
<dbReference type="Pfam" id="PF02879">
    <property type="entry name" value="PGM_PMM_II"/>
    <property type="match status" value="1"/>
</dbReference>
<dbReference type="GO" id="GO:0046872">
    <property type="term" value="F:metal ion binding"/>
    <property type="evidence" value="ECO:0007669"/>
    <property type="project" value="UniProtKB-KW"/>
</dbReference>
<dbReference type="RefSeq" id="WP_007789892.1">
    <property type="nucleotide sequence ID" value="NZ_ADGQ01000057.1"/>
</dbReference>
<dbReference type="GeneID" id="84800835"/>
<keyword evidence="6" id="KW-0413">Isomerase</keyword>
<dbReference type="FunFam" id="3.40.120.10:FF:000010">
    <property type="entry name" value="phosphomannomutase/phosphoglucomutase isoform X1"/>
    <property type="match status" value="1"/>
</dbReference>
<evidence type="ECO:0000259" key="8">
    <source>
        <dbReference type="Pfam" id="PF02879"/>
    </source>
</evidence>
<dbReference type="InterPro" id="IPR005841">
    <property type="entry name" value="Alpha-D-phosphohexomutase_SF"/>
</dbReference>
<evidence type="ECO:0000256" key="6">
    <source>
        <dbReference type="ARBA" id="ARBA00023235"/>
    </source>
</evidence>
<evidence type="ECO:0000256" key="5">
    <source>
        <dbReference type="ARBA" id="ARBA00022842"/>
    </source>
</evidence>
<dbReference type="GO" id="GO:0004615">
    <property type="term" value="F:phosphomannomutase activity"/>
    <property type="evidence" value="ECO:0007669"/>
    <property type="project" value="TreeGrafter"/>
</dbReference>
<name>E0E3J6_9FIRM</name>
<dbReference type="Gene3D" id="3.30.310.50">
    <property type="entry name" value="Alpha-D-phosphohexomutase, C-terminal domain"/>
    <property type="match status" value="1"/>
</dbReference>
<keyword evidence="11" id="KW-1185">Reference proteome</keyword>
<dbReference type="InterPro" id="IPR036900">
    <property type="entry name" value="A-D-PHexomutase_C_sf"/>
</dbReference>
<evidence type="ECO:0000256" key="3">
    <source>
        <dbReference type="ARBA" id="ARBA00022553"/>
    </source>
</evidence>
<keyword evidence="5" id="KW-0460">Magnesium</keyword>
<comment type="cofactor">
    <cofactor evidence="1">
        <name>Mg(2+)</name>
        <dbReference type="ChEBI" id="CHEBI:18420"/>
    </cofactor>
</comment>
<evidence type="ECO:0000256" key="4">
    <source>
        <dbReference type="ARBA" id="ARBA00022723"/>
    </source>
</evidence>
<organism evidence="10 11">
    <name type="scientific">Peptostreptococcus stomatis DSM 17678</name>
    <dbReference type="NCBI Taxonomy" id="596315"/>
    <lineage>
        <taxon>Bacteria</taxon>
        <taxon>Bacillati</taxon>
        <taxon>Bacillota</taxon>
        <taxon>Clostridia</taxon>
        <taxon>Peptostreptococcales</taxon>
        <taxon>Peptostreptococcaceae</taxon>
        <taxon>Peptostreptococcus</taxon>
    </lineage>
</organism>
<dbReference type="SUPFAM" id="SSF53738">
    <property type="entry name" value="Phosphoglucomutase, first 3 domains"/>
    <property type="match status" value="3"/>
</dbReference>
<dbReference type="InterPro" id="IPR050060">
    <property type="entry name" value="Phosphoglucosamine_mutase"/>
</dbReference>
<dbReference type="GO" id="GO:0005975">
    <property type="term" value="P:carbohydrate metabolic process"/>
    <property type="evidence" value="ECO:0007669"/>
    <property type="project" value="InterPro"/>
</dbReference>
<dbReference type="Pfam" id="PF02880">
    <property type="entry name" value="PGM_PMM_III"/>
    <property type="match status" value="1"/>
</dbReference>
<accession>E0E3J6</accession>
<dbReference type="OrthoDB" id="9806956at2"/>
<dbReference type="PRINTS" id="PR00509">
    <property type="entry name" value="PGMPMM"/>
</dbReference>
<comment type="caution">
    <text evidence="10">The sequence shown here is derived from an EMBL/GenBank/DDBJ whole genome shotgun (WGS) entry which is preliminary data.</text>
</comment>
<dbReference type="Gene3D" id="3.40.120.10">
    <property type="entry name" value="Alpha-D-Glucose-1,6-Bisphosphate, subunit A, domain 3"/>
    <property type="match status" value="3"/>
</dbReference>
<evidence type="ECO:0000259" key="7">
    <source>
        <dbReference type="Pfam" id="PF02878"/>
    </source>
</evidence>
<dbReference type="PANTHER" id="PTHR42946:SF1">
    <property type="entry name" value="PHOSPHOGLUCOMUTASE (ALPHA-D-GLUCOSE-1,6-BISPHOSPHATE-DEPENDENT)"/>
    <property type="match status" value="1"/>
</dbReference>
<evidence type="ECO:0000313" key="10">
    <source>
        <dbReference type="EMBL" id="EFM64564.1"/>
    </source>
</evidence>
<dbReference type="SUPFAM" id="SSF55957">
    <property type="entry name" value="Phosphoglucomutase, C-terminal domain"/>
    <property type="match status" value="1"/>
</dbReference>
<evidence type="ECO:0000256" key="1">
    <source>
        <dbReference type="ARBA" id="ARBA00001946"/>
    </source>
</evidence>
<dbReference type="InterPro" id="IPR005844">
    <property type="entry name" value="A-D-PHexomutase_a/b/a-I"/>
</dbReference>
<sequence length="490" mass="54128">MDKLYSLQNGTDIRGVAYKDDKSDMEITLTREDVKNLVRGFATWIIDKDKKDHIKISIGTDSRLTGPDFRQACVEALTEIGVDVVDCGMATTPAMFMSTIIDGYKCDGAIMFTASHMPYVYNGLKMFTSQGCLEKSDLKDVIDICVAGNFVDGNSKGNLIEKDLIEDYAQILVDKIRAGVDSPENYEKPLAGMKIIVDAGNGAGGFFADKVLARLGADTQGSQFLNPDGMFPNHIPNPENKEAMASICQATLDNKGDLGIIFDTDVDRAAIVGSDGRPINKNALIALISSIILEEHPQTTIVTDSVTSNGLAKFIKARGGIHHRFKRGYKNVINEAIRLNEEGRESHLAIETSGHAAIKENYFLDDGAYLISKILVKAAKLYRESQDIGQLISDLDEALEDKEIRLKIEEKDFRSYANKLIKSLSEKIKDIDGWAEVADNYEGIRVDCYDEKGWFLMRSSLHEPLLVINFESDIKGGCDTINEKLSALIK</sequence>
<evidence type="ECO:0000313" key="11">
    <source>
        <dbReference type="Proteomes" id="UP000003244"/>
    </source>
</evidence>
<proteinExistence type="inferred from homology"/>
<dbReference type="AlphaFoldDB" id="E0E3J6"/>
<dbReference type="PANTHER" id="PTHR42946">
    <property type="entry name" value="PHOSPHOHEXOSE MUTASE"/>
    <property type="match status" value="1"/>
</dbReference>